<feature type="non-terminal residue" evidence="1">
    <location>
        <position position="252"/>
    </location>
</feature>
<gene>
    <name evidence="1" type="ORF">S12H4_46849</name>
</gene>
<evidence type="ECO:0008006" key="2">
    <source>
        <dbReference type="Google" id="ProtNLM"/>
    </source>
</evidence>
<dbReference type="Gene3D" id="1.25.10.10">
    <property type="entry name" value="Leucine-rich Repeat Variant"/>
    <property type="match status" value="2"/>
</dbReference>
<comment type="caution">
    <text evidence="1">The sequence shown here is derived from an EMBL/GenBank/DDBJ whole genome shotgun (WGS) entry which is preliminary data.</text>
</comment>
<dbReference type="InterPro" id="IPR004155">
    <property type="entry name" value="PBS_lyase_HEAT"/>
</dbReference>
<dbReference type="EMBL" id="BARW01029106">
    <property type="protein sequence ID" value="GAJ05835.1"/>
    <property type="molecule type" value="Genomic_DNA"/>
</dbReference>
<proteinExistence type="predicted"/>
<dbReference type="AlphaFoldDB" id="X1VFU5"/>
<reference evidence="1" key="1">
    <citation type="journal article" date="2014" name="Front. Microbiol.">
        <title>High frequency of phylogenetically diverse reductive dehalogenase-homologous genes in deep subseafloor sedimentary metagenomes.</title>
        <authorList>
            <person name="Kawai M."/>
            <person name="Futagami T."/>
            <person name="Toyoda A."/>
            <person name="Takaki Y."/>
            <person name="Nishi S."/>
            <person name="Hori S."/>
            <person name="Arai W."/>
            <person name="Tsubouchi T."/>
            <person name="Morono Y."/>
            <person name="Uchiyama I."/>
            <person name="Ito T."/>
            <person name="Fujiyama A."/>
            <person name="Inagaki F."/>
            <person name="Takami H."/>
        </authorList>
    </citation>
    <scope>NUCLEOTIDE SEQUENCE</scope>
    <source>
        <strain evidence="1">Expedition CK06-06</strain>
    </source>
</reference>
<protein>
    <recommendedName>
        <fullName evidence="2">HEAT repeat domain-containing protein</fullName>
    </recommendedName>
</protein>
<name>X1VFU5_9ZZZZ</name>
<accession>X1VFU5</accession>
<dbReference type="Pfam" id="PF03130">
    <property type="entry name" value="HEAT_PBS"/>
    <property type="match status" value="1"/>
</dbReference>
<dbReference type="SMART" id="SM00567">
    <property type="entry name" value="EZ_HEAT"/>
    <property type="match status" value="2"/>
</dbReference>
<organism evidence="1">
    <name type="scientific">marine sediment metagenome</name>
    <dbReference type="NCBI Taxonomy" id="412755"/>
    <lineage>
        <taxon>unclassified sequences</taxon>
        <taxon>metagenomes</taxon>
        <taxon>ecological metagenomes</taxon>
    </lineage>
</organism>
<dbReference type="InterPro" id="IPR011989">
    <property type="entry name" value="ARM-like"/>
</dbReference>
<sequence>LEPMSYPEAGKALRDAVGKSSGTTKVGIIHSLGVRRDAKGVEVLIGLLKDRDAQVAGAAAWSIGRTATEEAVRALEEFRGVAAGELKAVAADASLVVAEELLRRGKGQEAAKIYEELQAAKWARHVRMGAFVGLLAAQPDQAAQRLVKAFQGDDLALRGIAIDKVATLKAYGVGERFAAQLPNLPAETQVVLIGALTRRGEPSVRFAIAKAAWSADGRVRVAALKALGELGDVSSVKLLCTAVASGKSDEEK</sequence>
<evidence type="ECO:0000313" key="1">
    <source>
        <dbReference type="EMBL" id="GAJ05835.1"/>
    </source>
</evidence>
<dbReference type="InterPro" id="IPR016024">
    <property type="entry name" value="ARM-type_fold"/>
</dbReference>
<dbReference type="Pfam" id="PF13646">
    <property type="entry name" value="HEAT_2"/>
    <property type="match status" value="1"/>
</dbReference>
<dbReference type="SUPFAM" id="SSF48371">
    <property type="entry name" value="ARM repeat"/>
    <property type="match status" value="1"/>
</dbReference>
<feature type="non-terminal residue" evidence="1">
    <location>
        <position position="1"/>
    </location>
</feature>